<name>A0A0K1Q271_9BACT</name>
<dbReference type="AlphaFoldDB" id="A0A0K1Q271"/>
<keyword evidence="3" id="KW-1185">Reference proteome</keyword>
<protein>
    <submittedName>
        <fullName evidence="2">Uncharacterized protein</fullName>
    </submittedName>
</protein>
<feature type="region of interest" description="Disordered" evidence="1">
    <location>
        <begin position="1"/>
        <end position="20"/>
    </location>
</feature>
<proteinExistence type="predicted"/>
<dbReference type="STRING" id="1391654.AKJ09_06491"/>
<feature type="region of interest" description="Disordered" evidence="1">
    <location>
        <begin position="25"/>
        <end position="72"/>
    </location>
</feature>
<feature type="compositionally biased region" description="Low complexity" evidence="1">
    <location>
        <begin position="1"/>
        <end position="12"/>
    </location>
</feature>
<evidence type="ECO:0000313" key="2">
    <source>
        <dbReference type="EMBL" id="AKU99827.1"/>
    </source>
</evidence>
<feature type="compositionally biased region" description="Basic and acidic residues" evidence="1">
    <location>
        <begin position="129"/>
        <end position="147"/>
    </location>
</feature>
<dbReference type="KEGG" id="llu:AKJ09_06491"/>
<organism evidence="2 3">
    <name type="scientific">Labilithrix luteola</name>
    <dbReference type="NCBI Taxonomy" id="1391654"/>
    <lineage>
        <taxon>Bacteria</taxon>
        <taxon>Pseudomonadati</taxon>
        <taxon>Myxococcota</taxon>
        <taxon>Polyangia</taxon>
        <taxon>Polyangiales</taxon>
        <taxon>Labilitrichaceae</taxon>
        <taxon>Labilithrix</taxon>
    </lineage>
</organism>
<feature type="compositionally biased region" description="Gly residues" evidence="1">
    <location>
        <begin position="157"/>
        <end position="166"/>
    </location>
</feature>
<dbReference type="EMBL" id="CP012333">
    <property type="protein sequence ID" value="AKU99827.1"/>
    <property type="molecule type" value="Genomic_DNA"/>
</dbReference>
<reference evidence="2 3" key="1">
    <citation type="submission" date="2015-08" db="EMBL/GenBank/DDBJ databases">
        <authorList>
            <person name="Babu N.S."/>
            <person name="Beckwith C.J."/>
            <person name="Beseler K.G."/>
            <person name="Brison A."/>
            <person name="Carone J.V."/>
            <person name="Caskin T.P."/>
            <person name="Diamond M."/>
            <person name="Durham M.E."/>
            <person name="Foxe J.M."/>
            <person name="Go M."/>
            <person name="Henderson B.A."/>
            <person name="Jones I.B."/>
            <person name="McGettigan J.A."/>
            <person name="Micheletti S.J."/>
            <person name="Nasrallah M.E."/>
            <person name="Ortiz D."/>
            <person name="Piller C.R."/>
            <person name="Privatt S.R."/>
            <person name="Schneider S.L."/>
            <person name="Sharp S."/>
            <person name="Smith T.C."/>
            <person name="Stanton J.D."/>
            <person name="Ullery H.E."/>
            <person name="Wilson R.J."/>
            <person name="Serrano M.G."/>
            <person name="Buck G."/>
            <person name="Lee V."/>
            <person name="Wang Y."/>
            <person name="Carvalho R."/>
            <person name="Voegtly L."/>
            <person name="Shi R."/>
            <person name="Duckworth R."/>
            <person name="Johnson A."/>
            <person name="Loviza R."/>
            <person name="Walstead R."/>
            <person name="Shah Z."/>
            <person name="Kiflezghi M."/>
            <person name="Wade K."/>
            <person name="Ball S.L."/>
            <person name="Bradley K.W."/>
            <person name="Asai D.J."/>
            <person name="Bowman C.A."/>
            <person name="Russell D.A."/>
            <person name="Pope W.H."/>
            <person name="Jacobs-Sera D."/>
            <person name="Hendrix R.W."/>
            <person name="Hatfull G.F."/>
        </authorList>
    </citation>
    <scope>NUCLEOTIDE SEQUENCE [LARGE SCALE GENOMIC DNA]</scope>
    <source>
        <strain evidence="2 3">DSM 27648</strain>
    </source>
</reference>
<evidence type="ECO:0000313" key="3">
    <source>
        <dbReference type="Proteomes" id="UP000064967"/>
    </source>
</evidence>
<feature type="region of interest" description="Disordered" evidence="1">
    <location>
        <begin position="111"/>
        <end position="166"/>
    </location>
</feature>
<gene>
    <name evidence="2" type="ORF">AKJ09_06491</name>
</gene>
<evidence type="ECO:0000256" key="1">
    <source>
        <dbReference type="SAM" id="MobiDB-lite"/>
    </source>
</evidence>
<dbReference type="Proteomes" id="UP000064967">
    <property type="component" value="Chromosome"/>
</dbReference>
<accession>A0A0K1Q271</accession>
<sequence>MHAGPRFCSSNSSDRRSRCNRPCALPTADFSDSVRPFTTPAPVMDGASGGSSPRRGPTLHARDEGRPSSRQTVSLARVCCIDVRHPPSVDGQSECREIDRLDARAPEIVGSMHGEHTESDISAGATDSGTERASVRAHVQRSEHEGARGMARPHPEGAGGAPTGSA</sequence>